<evidence type="ECO:0000313" key="4">
    <source>
        <dbReference type="Proteomes" id="UP000886653"/>
    </source>
</evidence>
<dbReference type="InterPro" id="IPR036514">
    <property type="entry name" value="SGNH_hydro_sf"/>
</dbReference>
<evidence type="ECO:0000256" key="1">
    <source>
        <dbReference type="SAM" id="MobiDB-lite"/>
    </source>
</evidence>
<accession>A0A9P6NZ90</accession>
<dbReference type="OrthoDB" id="671439at2759"/>
<dbReference type="InterPro" id="IPR013830">
    <property type="entry name" value="SGNH_hydro"/>
</dbReference>
<gene>
    <name evidence="3" type="ORF">CROQUDRAFT_650270</name>
</gene>
<dbReference type="EMBL" id="MU167209">
    <property type="protein sequence ID" value="KAG0152191.1"/>
    <property type="molecule type" value="Genomic_DNA"/>
</dbReference>
<evidence type="ECO:0000313" key="3">
    <source>
        <dbReference type="EMBL" id="KAG0152191.1"/>
    </source>
</evidence>
<feature type="domain" description="SGNH hydrolase-type esterase" evidence="2">
    <location>
        <begin position="25"/>
        <end position="228"/>
    </location>
</feature>
<feature type="compositionally biased region" description="Basic and acidic residues" evidence="1">
    <location>
        <begin position="255"/>
        <end position="266"/>
    </location>
</feature>
<organism evidence="3 4">
    <name type="scientific">Cronartium quercuum f. sp. fusiforme G11</name>
    <dbReference type="NCBI Taxonomy" id="708437"/>
    <lineage>
        <taxon>Eukaryota</taxon>
        <taxon>Fungi</taxon>
        <taxon>Dikarya</taxon>
        <taxon>Basidiomycota</taxon>
        <taxon>Pucciniomycotina</taxon>
        <taxon>Pucciniomycetes</taxon>
        <taxon>Pucciniales</taxon>
        <taxon>Coleosporiaceae</taxon>
        <taxon>Cronartium</taxon>
    </lineage>
</organism>
<protein>
    <recommendedName>
        <fullName evidence="2">SGNH hydrolase-type esterase domain-containing protein</fullName>
    </recommendedName>
</protein>
<comment type="caution">
    <text evidence="3">The sequence shown here is derived from an EMBL/GenBank/DDBJ whole genome shotgun (WGS) entry which is preliminary data.</text>
</comment>
<keyword evidence="4" id="KW-1185">Reference proteome</keyword>
<dbReference type="SUPFAM" id="SSF52266">
    <property type="entry name" value="SGNH hydrolase"/>
    <property type="match status" value="1"/>
</dbReference>
<dbReference type="Gene3D" id="3.40.50.1110">
    <property type="entry name" value="SGNH hydrolase"/>
    <property type="match status" value="1"/>
</dbReference>
<dbReference type="PANTHER" id="PTHR14209">
    <property type="entry name" value="ISOAMYL ACETATE-HYDROLYZING ESTERASE 1"/>
    <property type="match status" value="1"/>
</dbReference>
<proteinExistence type="predicted"/>
<dbReference type="CDD" id="cd01838">
    <property type="entry name" value="Isoamyl_acetate_hydrolase_like"/>
    <property type="match status" value="1"/>
</dbReference>
<name>A0A9P6NZ90_9BASI</name>
<feature type="region of interest" description="Disordered" evidence="1">
    <location>
        <begin position="255"/>
        <end position="277"/>
    </location>
</feature>
<reference evidence="3" key="1">
    <citation type="submission" date="2013-11" db="EMBL/GenBank/DDBJ databases">
        <title>Genome sequence of the fusiform rust pathogen reveals effectors for host alternation and coevolution with pine.</title>
        <authorList>
            <consortium name="DOE Joint Genome Institute"/>
            <person name="Smith K."/>
            <person name="Pendleton A."/>
            <person name="Kubisiak T."/>
            <person name="Anderson C."/>
            <person name="Salamov A."/>
            <person name="Aerts A."/>
            <person name="Riley R."/>
            <person name="Clum A."/>
            <person name="Lindquist E."/>
            <person name="Ence D."/>
            <person name="Campbell M."/>
            <person name="Kronenberg Z."/>
            <person name="Feau N."/>
            <person name="Dhillon B."/>
            <person name="Hamelin R."/>
            <person name="Burleigh J."/>
            <person name="Smith J."/>
            <person name="Yandell M."/>
            <person name="Nelson C."/>
            <person name="Grigoriev I."/>
            <person name="Davis J."/>
        </authorList>
    </citation>
    <scope>NUCLEOTIDE SEQUENCE</scope>
    <source>
        <strain evidence="3">G11</strain>
    </source>
</reference>
<sequence length="277" mass="30660">MVTVNAQVQQASTPVPFIEDEFIMFGDSITQRAWQTGGTGTFLADLYQRKLDIVNRGYSGYNTAWCLEVAKKLYPARAPKGYKFPKKRLVTIWLGANDAVLRNRPQHIDIDQFAANLKQLINIFRAHDAGTASGPPTQIILITPPPISVSLRAADLTSRFPDWKPTDMDREPGRTAACAERVKSVGAQEGLPVVDAWTAITIAAEHSDRGLADFLADGLHLAPAGYQIVSNELLALLQAQRPDLLPHNLPQHFPNWKDIDPDHPEKSFPATILHDEL</sequence>
<evidence type="ECO:0000259" key="2">
    <source>
        <dbReference type="Pfam" id="PF13472"/>
    </source>
</evidence>
<dbReference type="InterPro" id="IPR045136">
    <property type="entry name" value="Iah1-like"/>
</dbReference>
<dbReference type="PANTHER" id="PTHR14209:SF19">
    <property type="entry name" value="ISOAMYL ACETATE-HYDROLYZING ESTERASE 1 HOMOLOG"/>
    <property type="match status" value="1"/>
</dbReference>
<dbReference type="Pfam" id="PF13472">
    <property type="entry name" value="Lipase_GDSL_2"/>
    <property type="match status" value="1"/>
</dbReference>
<dbReference type="Proteomes" id="UP000886653">
    <property type="component" value="Unassembled WGS sequence"/>
</dbReference>
<dbReference type="AlphaFoldDB" id="A0A9P6NZ90"/>